<keyword evidence="12" id="KW-0012">Acyltransferase</keyword>
<evidence type="ECO:0000256" key="6">
    <source>
        <dbReference type="ARBA" id="ARBA00022692"/>
    </source>
</evidence>
<keyword evidence="16" id="KW-1185">Reference proteome</keyword>
<evidence type="ECO:0000256" key="10">
    <source>
        <dbReference type="ARBA" id="ARBA00023209"/>
    </source>
</evidence>
<evidence type="ECO:0000256" key="5">
    <source>
        <dbReference type="ARBA" id="ARBA00022679"/>
    </source>
</evidence>
<evidence type="ECO:0000256" key="2">
    <source>
        <dbReference type="ARBA" id="ARBA00005189"/>
    </source>
</evidence>
<evidence type="ECO:0000256" key="9">
    <source>
        <dbReference type="ARBA" id="ARBA00023136"/>
    </source>
</evidence>
<dbReference type="AlphaFoldDB" id="A0AAD6EJM4"/>
<dbReference type="GO" id="GO:0005783">
    <property type="term" value="C:endoplasmic reticulum"/>
    <property type="evidence" value="ECO:0007669"/>
    <property type="project" value="TreeGrafter"/>
</dbReference>
<dbReference type="GO" id="GO:0008654">
    <property type="term" value="P:phospholipid biosynthetic process"/>
    <property type="evidence" value="ECO:0007669"/>
    <property type="project" value="UniProtKB-KW"/>
</dbReference>
<evidence type="ECO:0000256" key="3">
    <source>
        <dbReference type="ARBA" id="ARBA00008655"/>
    </source>
</evidence>
<evidence type="ECO:0000256" key="1">
    <source>
        <dbReference type="ARBA" id="ARBA00004370"/>
    </source>
</evidence>
<dbReference type="PANTHER" id="PTHR23063:SF54">
    <property type="entry name" value="LYSOPHOSPHOLIPID ACYLTRANSFERASE LPEAT1"/>
    <property type="match status" value="1"/>
</dbReference>
<dbReference type="SUPFAM" id="SSF69593">
    <property type="entry name" value="Glycerol-3-phosphate (1)-acyltransferase"/>
    <property type="match status" value="1"/>
</dbReference>
<dbReference type="Pfam" id="PF01553">
    <property type="entry name" value="Acyltransferase"/>
    <property type="match status" value="1"/>
</dbReference>
<comment type="caution">
    <text evidence="15">The sequence shown here is derived from an EMBL/GenBank/DDBJ whole genome shotgun (WGS) entry which is preliminary data.</text>
</comment>
<protein>
    <recommendedName>
        <fullName evidence="14">Phospholipid/glycerol acyltransferase domain-containing protein</fullName>
    </recommendedName>
</protein>
<sequence length="343" mass="39560">MEDQTIPELARTYAPFIRRDVYSRGEIPFSEIALLAIAFFTLVPIRLTIGVWLISVYYMVCRLCTLFWDLDRCYLVGLRREVVVRVGRFLCRVFMFVLGFYWINEYYPILEETKDEKRGYHEELERPGVIVSNHVSYFDILYHMSDSFPSFVAKVSVSKLPVVGLISKCLGCIFVQRETRTSELLGVSGLVTQRIEEARLNRHCPVVMIFPEGTTTNGEYLLPFKTGAFLGGAPVLPIIIKYPYQRLSLAWESISGVPHAILVLCQWINYLDVIKLPMYYPSEEEKKNPQIYAINVRKLISREGELILSESGLAEKRDYLAMLRDPREAHCIYPSTLIDNKAE</sequence>
<evidence type="ECO:0000256" key="8">
    <source>
        <dbReference type="ARBA" id="ARBA00023098"/>
    </source>
</evidence>
<dbReference type="CDD" id="cd07991">
    <property type="entry name" value="LPLAT_LPCAT1-like"/>
    <property type="match status" value="1"/>
</dbReference>
<dbReference type="GO" id="GO:0008374">
    <property type="term" value="F:O-acyltransferase activity"/>
    <property type="evidence" value="ECO:0007669"/>
    <property type="project" value="InterPro"/>
</dbReference>
<organism evidence="15 16">
    <name type="scientific">Rhynchospora tenuis</name>
    <dbReference type="NCBI Taxonomy" id="198213"/>
    <lineage>
        <taxon>Eukaryota</taxon>
        <taxon>Viridiplantae</taxon>
        <taxon>Streptophyta</taxon>
        <taxon>Embryophyta</taxon>
        <taxon>Tracheophyta</taxon>
        <taxon>Spermatophyta</taxon>
        <taxon>Magnoliopsida</taxon>
        <taxon>Liliopsida</taxon>
        <taxon>Poales</taxon>
        <taxon>Cyperaceae</taxon>
        <taxon>Cyperoideae</taxon>
        <taxon>Rhynchosporeae</taxon>
        <taxon>Rhynchospora</taxon>
    </lineage>
</organism>
<evidence type="ECO:0000256" key="4">
    <source>
        <dbReference type="ARBA" id="ARBA00022516"/>
    </source>
</evidence>
<feature type="transmembrane region" description="Helical" evidence="13">
    <location>
        <begin position="51"/>
        <end position="70"/>
    </location>
</feature>
<dbReference type="SMART" id="SM00563">
    <property type="entry name" value="PlsC"/>
    <property type="match status" value="1"/>
</dbReference>
<evidence type="ECO:0000256" key="11">
    <source>
        <dbReference type="ARBA" id="ARBA00023264"/>
    </source>
</evidence>
<keyword evidence="5" id="KW-0808">Transferase</keyword>
<comment type="subcellular location">
    <subcellularLocation>
        <location evidence="1">Membrane</location>
    </subcellularLocation>
</comment>
<keyword evidence="9 13" id="KW-0472">Membrane</keyword>
<feature type="domain" description="Phospholipid/glycerol acyltransferase" evidence="14">
    <location>
        <begin position="128"/>
        <end position="243"/>
    </location>
</feature>
<keyword evidence="8" id="KW-0443">Lipid metabolism</keyword>
<dbReference type="Proteomes" id="UP001210211">
    <property type="component" value="Unassembled WGS sequence"/>
</dbReference>
<dbReference type="InterPro" id="IPR002123">
    <property type="entry name" value="Plipid/glycerol_acylTrfase"/>
</dbReference>
<evidence type="ECO:0000256" key="12">
    <source>
        <dbReference type="ARBA" id="ARBA00023315"/>
    </source>
</evidence>
<dbReference type="InterPro" id="IPR045252">
    <property type="entry name" value="LPCAT1-like"/>
</dbReference>
<keyword evidence="10" id="KW-0594">Phospholipid biosynthesis</keyword>
<feature type="transmembrane region" description="Helical" evidence="13">
    <location>
        <begin position="82"/>
        <end position="103"/>
    </location>
</feature>
<evidence type="ECO:0000313" key="16">
    <source>
        <dbReference type="Proteomes" id="UP001210211"/>
    </source>
</evidence>
<keyword evidence="7 13" id="KW-1133">Transmembrane helix</keyword>
<evidence type="ECO:0000259" key="14">
    <source>
        <dbReference type="SMART" id="SM00563"/>
    </source>
</evidence>
<keyword evidence="6 13" id="KW-0812">Transmembrane</keyword>
<comment type="similarity">
    <text evidence="3">Belongs to the 1-acyl-sn-glycerol-3-phosphate acyltransferase family.</text>
</comment>
<feature type="transmembrane region" description="Helical" evidence="13">
    <location>
        <begin position="27"/>
        <end position="45"/>
    </location>
</feature>
<proteinExistence type="inferred from homology"/>
<evidence type="ECO:0000256" key="13">
    <source>
        <dbReference type="SAM" id="Phobius"/>
    </source>
</evidence>
<name>A0AAD6EJM4_9POAL</name>
<keyword evidence="4" id="KW-0444">Lipid biosynthesis</keyword>
<dbReference type="PANTHER" id="PTHR23063">
    <property type="entry name" value="PHOSPHOLIPID ACYLTRANSFERASE"/>
    <property type="match status" value="1"/>
</dbReference>
<keyword evidence="11" id="KW-1208">Phospholipid metabolism</keyword>
<accession>A0AAD6EJM4</accession>
<dbReference type="GO" id="GO:0016020">
    <property type="term" value="C:membrane"/>
    <property type="evidence" value="ECO:0007669"/>
    <property type="project" value="UniProtKB-SubCell"/>
</dbReference>
<comment type="pathway">
    <text evidence="2">Lipid metabolism.</text>
</comment>
<dbReference type="GO" id="GO:0071618">
    <property type="term" value="F:lysophosphatidylethanolamine acyltransferase activity"/>
    <property type="evidence" value="ECO:0007669"/>
    <property type="project" value="TreeGrafter"/>
</dbReference>
<reference evidence="15 16" key="1">
    <citation type="journal article" date="2022" name="Cell">
        <title>Repeat-based holocentromeres influence genome architecture and karyotype evolution.</title>
        <authorList>
            <person name="Hofstatter P.G."/>
            <person name="Thangavel G."/>
            <person name="Lux T."/>
            <person name="Neumann P."/>
            <person name="Vondrak T."/>
            <person name="Novak P."/>
            <person name="Zhang M."/>
            <person name="Costa L."/>
            <person name="Castellani M."/>
            <person name="Scott A."/>
            <person name="Toegelov H."/>
            <person name="Fuchs J."/>
            <person name="Mata-Sucre Y."/>
            <person name="Dias Y."/>
            <person name="Vanzela A.L.L."/>
            <person name="Huettel B."/>
            <person name="Almeida C.C.S."/>
            <person name="Simkova H."/>
            <person name="Souza G."/>
            <person name="Pedrosa-Harand A."/>
            <person name="Macas J."/>
            <person name="Mayer K.F.X."/>
            <person name="Houben A."/>
            <person name="Marques A."/>
        </authorList>
    </citation>
    <scope>NUCLEOTIDE SEQUENCE [LARGE SCALE GENOMIC DNA]</scope>
    <source>
        <strain evidence="15">RhyTen1mFocal</strain>
    </source>
</reference>
<gene>
    <name evidence="15" type="ORF">LUZ61_016164</name>
</gene>
<evidence type="ECO:0000313" key="15">
    <source>
        <dbReference type="EMBL" id="KAJ3687000.1"/>
    </source>
</evidence>
<evidence type="ECO:0000256" key="7">
    <source>
        <dbReference type="ARBA" id="ARBA00022989"/>
    </source>
</evidence>
<dbReference type="EMBL" id="JAMRDG010000002">
    <property type="protein sequence ID" value="KAJ3687000.1"/>
    <property type="molecule type" value="Genomic_DNA"/>
</dbReference>